<reference evidence="1" key="1">
    <citation type="submission" date="2023-05" db="EMBL/GenBank/DDBJ databases">
        <title>Nepenthes gracilis genome sequencing.</title>
        <authorList>
            <person name="Fukushima K."/>
        </authorList>
    </citation>
    <scope>NUCLEOTIDE SEQUENCE</scope>
    <source>
        <strain evidence="1">SING2019-196</strain>
    </source>
</reference>
<evidence type="ECO:0000313" key="2">
    <source>
        <dbReference type="Proteomes" id="UP001279734"/>
    </source>
</evidence>
<evidence type="ECO:0000313" key="1">
    <source>
        <dbReference type="EMBL" id="GMH07407.1"/>
    </source>
</evidence>
<dbReference type="AlphaFoldDB" id="A0AAD3XJZ5"/>
<dbReference type="EMBL" id="BSYO01000007">
    <property type="protein sequence ID" value="GMH07407.1"/>
    <property type="molecule type" value="Genomic_DNA"/>
</dbReference>
<protein>
    <submittedName>
        <fullName evidence="1">Uncharacterized protein</fullName>
    </submittedName>
</protein>
<keyword evidence="2" id="KW-1185">Reference proteome</keyword>
<accession>A0AAD3XJZ5</accession>
<name>A0AAD3XJZ5_NEPGR</name>
<dbReference type="Proteomes" id="UP001279734">
    <property type="component" value="Unassembled WGS sequence"/>
</dbReference>
<comment type="caution">
    <text evidence="1">The sequence shown here is derived from an EMBL/GenBank/DDBJ whole genome shotgun (WGS) entry which is preliminary data.</text>
</comment>
<organism evidence="1 2">
    <name type="scientific">Nepenthes gracilis</name>
    <name type="common">Slender pitcher plant</name>
    <dbReference type="NCBI Taxonomy" id="150966"/>
    <lineage>
        <taxon>Eukaryota</taxon>
        <taxon>Viridiplantae</taxon>
        <taxon>Streptophyta</taxon>
        <taxon>Embryophyta</taxon>
        <taxon>Tracheophyta</taxon>
        <taxon>Spermatophyta</taxon>
        <taxon>Magnoliopsida</taxon>
        <taxon>eudicotyledons</taxon>
        <taxon>Gunneridae</taxon>
        <taxon>Pentapetalae</taxon>
        <taxon>Caryophyllales</taxon>
        <taxon>Nepenthaceae</taxon>
        <taxon>Nepenthes</taxon>
    </lineage>
</organism>
<proteinExistence type="predicted"/>
<sequence>MVLMELQLTASSGYWKNWFLKATFNLAFSNHSGLVLVSCVRMGIICRKFIGVCSWTLLLSLSYLLDETTAVYLASYYVMVMGMVQHSELHHLLRLQFQLTPASG</sequence>
<gene>
    <name evidence="1" type="ORF">Nepgr_009247</name>
</gene>